<evidence type="ECO:0000313" key="3">
    <source>
        <dbReference type="Proteomes" id="UP001196413"/>
    </source>
</evidence>
<dbReference type="Pfam" id="PF23003">
    <property type="entry name" value="Fn1_2"/>
    <property type="match status" value="1"/>
</dbReference>
<gene>
    <name evidence="2" type="ORF">KIN20_031313</name>
</gene>
<sequence length="178" mass="19442">MPQDSAMVEGDVRLICTIDQIGDPIFKSENIADVCQEHESGAEWNDELFKYKCIMNKLEILGCYTDGGDYIPKNETKLFYGESNECKVNAKGVVTLDTKILPKCKDSKGNERDGGSVWDEGVLRYKCGSKGNTEFVGCNTPSGEHVPNGGVLPVAGFDLECKENEDGSISMRAIATSK</sequence>
<keyword evidence="3" id="KW-1185">Reference proteome</keyword>
<dbReference type="PANTHER" id="PTHR35572">
    <property type="entry name" value="PROTEIN CBG04538-RELATED"/>
    <property type="match status" value="1"/>
</dbReference>
<organism evidence="2 3">
    <name type="scientific">Parelaphostrongylus tenuis</name>
    <name type="common">Meningeal worm</name>
    <dbReference type="NCBI Taxonomy" id="148309"/>
    <lineage>
        <taxon>Eukaryota</taxon>
        <taxon>Metazoa</taxon>
        <taxon>Ecdysozoa</taxon>
        <taxon>Nematoda</taxon>
        <taxon>Chromadorea</taxon>
        <taxon>Rhabditida</taxon>
        <taxon>Rhabditina</taxon>
        <taxon>Rhabditomorpha</taxon>
        <taxon>Strongyloidea</taxon>
        <taxon>Metastrongylidae</taxon>
        <taxon>Parelaphostrongylus</taxon>
    </lineage>
</organism>
<comment type="caution">
    <text evidence="2">The sequence shown here is derived from an EMBL/GenBank/DDBJ whole genome shotgun (WGS) entry which is preliminary data.</text>
</comment>
<dbReference type="AlphaFoldDB" id="A0AAD5R4Z2"/>
<evidence type="ECO:0000259" key="1">
    <source>
        <dbReference type="Pfam" id="PF23003"/>
    </source>
</evidence>
<dbReference type="EMBL" id="JAHQIW010006675">
    <property type="protein sequence ID" value="KAJ1369760.1"/>
    <property type="molecule type" value="Genomic_DNA"/>
</dbReference>
<dbReference type="PANTHER" id="PTHR35572:SF7">
    <property type="entry name" value="PROTEIN CBG04538"/>
    <property type="match status" value="1"/>
</dbReference>
<dbReference type="InterPro" id="IPR055119">
    <property type="entry name" value="Mig18_Fn1"/>
</dbReference>
<name>A0AAD5R4Z2_PARTN</name>
<dbReference type="InterPro" id="IPR040282">
    <property type="entry name" value="Mig-18-like"/>
</dbReference>
<proteinExistence type="predicted"/>
<reference evidence="2" key="1">
    <citation type="submission" date="2021-06" db="EMBL/GenBank/DDBJ databases">
        <title>Parelaphostrongylus tenuis whole genome reference sequence.</title>
        <authorList>
            <person name="Garwood T.J."/>
            <person name="Larsen P.A."/>
            <person name="Fountain-Jones N.M."/>
            <person name="Garbe J.R."/>
            <person name="Macchietto M.G."/>
            <person name="Kania S.A."/>
            <person name="Gerhold R.W."/>
            <person name="Richards J.E."/>
            <person name="Wolf T.M."/>
        </authorList>
    </citation>
    <scope>NUCLEOTIDE SEQUENCE</scope>
    <source>
        <strain evidence="2">MNPRO001-30</strain>
        <tissue evidence="2">Meninges</tissue>
    </source>
</reference>
<accession>A0AAD5R4Z2</accession>
<protein>
    <recommendedName>
        <fullName evidence="1">Abnormal cell migration protein 18-like fibronectin type I domain-containing protein</fullName>
    </recommendedName>
</protein>
<dbReference type="Proteomes" id="UP001196413">
    <property type="component" value="Unassembled WGS sequence"/>
</dbReference>
<evidence type="ECO:0000313" key="2">
    <source>
        <dbReference type="EMBL" id="KAJ1369760.1"/>
    </source>
</evidence>
<feature type="domain" description="Abnormal cell migration protein 18-like fibronectin type I" evidence="1">
    <location>
        <begin position="104"/>
        <end position="168"/>
    </location>
</feature>